<organism evidence="1 2">
    <name type="scientific">Kazachstania africana (strain ATCC 22294 / BCRC 22015 / CBS 2517 / CECT 1963 / NBRC 1671 / NRRL Y-8276)</name>
    <name type="common">Yeast</name>
    <name type="synonym">Kluyveromyces africanus</name>
    <dbReference type="NCBI Taxonomy" id="1071382"/>
    <lineage>
        <taxon>Eukaryota</taxon>
        <taxon>Fungi</taxon>
        <taxon>Dikarya</taxon>
        <taxon>Ascomycota</taxon>
        <taxon>Saccharomycotina</taxon>
        <taxon>Saccharomycetes</taxon>
        <taxon>Saccharomycetales</taxon>
        <taxon>Saccharomycetaceae</taxon>
        <taxon>Kazachstania</taxon>
    </lineage>
</organism>
<dbReference type="KEGG" id="kaf:KAFR_0I01840"/>
<gene>
    <name evidence="1" type="primary">KAFR0I01840</name>
    <name evidence="1" type="ORF">KAFR_0I01840</name>
</gene>
<dbReference type="PANTHER" id="PTHR15615">
    <property type="match status" value="1"/>
</dbReference>
<reference evidence="1 2" key="1">
    <citation type="journal article" date="2011" name="Proc. Natl. Acad. Sci. U.S.A.">
        <title>Evolutionary erosion of yeast sex chromosomes by mating-type switching accidents.</title>
        <authorList>
            <person name="Gordon J.L."/>
            <person name="Armisen D."/>
            <person name="Proux-Wera E."/>
            <person name="Oheigeartaigh S.S."/>
            <person name="Byrne K.P."/>
            <person name="Wolfe K.H."/>
        </authorList>
    </citation>
    <scope>NUCLEOTIDE SEQUENCE [LARGE SCALE GENOMIC DNA]</scope>
    <source>
        <strain evidence="2">ATCC 22294 / BCRC 22015 / CBS 2517 / CECT 1963 / NBRC 1671 / NRRL Y-8276</strain>
    </source>
</reference>
<dbReference type="GO" id="GO:0000307">
    <property type="term" value="C:cyclin-dependent protein kinase holoenzyme complex"/>
    <property type="evidence" value="ECO:0007669"/>
    <property type="project" value="UniProtKB-ARBA"/>
</dbReference>
<evidence type="ECO:0000313" key="1">
    <source>
        <dbReference type="EMBL" id="CCF59964.1"/>
    </source>
</evidence>
<dbReference type="GO" id="GO:0019901">
    <property type="term" value="F:protein kinase binding"/>
    <property type="evidence" value="ECO:0007669"/>
    <property type="project" value="InterPro"/>
</dbReference>
<proteinExistence type="predicted"/>
<keyword evidence="2" id="KW-1185">Reference proteome</keyword>
<dbReference type="EMBL" id="HE650829">
    <property type="protein sequence ID" value="CCF59964.1"/>
    <property type="molecule type" value="Genomic_DNA"/>
</dbReference>
<dbReference type="InterPro" id="IPR013922">
    <property type="entry name" value="Cyclin_PHO80-like"/>
</dbReference>
<dbReference type="PANTHER" id="PTHR15615:SF94">
    <property type="entry name" value="PHO85 CYCLIN-6-RELATED"/>
    <property type="match status" value="1"/>
</dbReference>
<dbReference type="InParanoid" id="H2B014"/>
<sequence length="325" mass="37380">MQSSHQLRSLITLCKYNQWLNRKGNMPSTTNGNMLFTSESSPIQIPRTDGVFGNNAIISENILNSYPSSSFSHHDCISSHEESLKEHSLPNSFENKKFIGTFIENTNGDDDNVKETHNERFVESIENHVDIAKFSTELLLKMLTELLNKIVKSNDAIERANDHDTLLLDSTNPFANSLLCFHGKHVPDITIEKYFNRIQKYCPTTNDVFLLLLIAFDRIAKRCNTDSFGNKSQQLFVMDSYNIHRFIIAGVTVCTKFLSDFFYSNSRYAKVGGISVHEMNNLELQFLVLCDFKLIVPIYEFQRYADLLKKFWEHTMHASPITHTE</sequence>
<dbReference type="GeneID" id="13883600"/>
<dbReference type="RefSeq" id="XP_003959099.1">
    <property type="nucleotide sequence ID" value="XM_003959050.1"/>
</dbReference>
<evidence type="ECO:0008006" key="3">
    <source>
        <dbReference type="Google" id="ProtNLM"/>
    </source>
</evidence>
<dbReference type="Proteomes" id="UP000005220">
    <property type="component" value="Chromosome 9"/>
</dbReference>
<dbReference type="Pfam" id="PF08613">
    <property type="entry name" value="Cyclin"/>
    <property type="match status" value="1"/>
</dbReference>
<dbReference type="CDD" id="cd20558">
    <property type="entry name" value="CYCLIN_ScPCL7-like"/>
    <property type="match status" value="1"/>
</dbReference>
<evidence type="ECO:0000313" key="2">
    <source>
        <dbReference type="Proteomes" id="UP000005220"/>
    </source>
</evidence>
<name>H2B014_KAZAF</name>
<accession>H2B014</accession>
<dbReference type="GO" id="GO:0005634">
    <property type="term" value="C:nucleus"/>
    <property type="evidence" value="ECO:0007669"/>
    <property type="project" value="TreeGrafter"/>
</dbReference>
<dbReference type="Gene3D" id="1.10.472.10">
    <property type="entry name" value="Cyclin-like"/>
    <property type="match status" value="1"/>
</dbReference>
<dbReference type="eggNOG" id="KOG1674">
    <property type="taxonomic scope" value="Eukaryota"/>
</dbReference>
<dbReference type="STRING" id="1071382.H2B014"/>
<dbReference type="HOGENOM" id="CLU_074159_0_0_1"/>
<dbReference type="AlphaFoldDB" id="H2B014"/>
<dbReference type="OrthoDB" id="1060854at2759"/>
<dbReference type="GO" id="GO:0016538">
    <property type="term" value="F:cyclin-dependent protein serine/threonine kinase regulator activity"/>
    <property type="evidence" value="ECO:0007669"/>
    <property type="project" value="TreeGrafter"/>
</dbReference>
<protein>
    <recommendedName>
        <fullName evidence="3">Cyclin</fullName>
    </recommendedName>
</protein>